<dbReference type="PIRSF" id="PIRSF019169">
    <property type="entry name" value="PilM"/>
    <property type="match status" value="1"/>
</dbReference>
<dbReference type="Pfam" id="PF11104">
    <property type="entry name" value="PilM_2"/>
    <property type="match status" value="1"/>
</dbReference>
<dbReference type="InterPro" id="IPR005883">
    <property type="entry name" value="PilM"/>
</dbReference>
<name>A0A7C0Y934_9BACT</name>
<dbReference type="CDD" id="cd24049">
    <property type="entry name" value="ASKHA_NBD_PilM"/>
    <property type="match status" value="1"/>
</dbReference>
<dbReference type="InterPro" id="IPR043129">
    <property type="entry name" value="ATPase_NBD"/>
</dbReference>
<dbReference type="Proteomes" id="UP000885690">
    <property type="component" value="Unassembled WGS sequence"/>
</dbReference>
<dbReference type="AlphaFoldDB" id="A0A7C0Y934"/>
<reference evidence="1" key="1">
    <citation type="journal article" date="2020" name="mSystems">
        <title>Genome- and Community-Level Interaction Insights into Carbon Utilization and Element Cycling Functions of Hydrothermarchaeota in Hydrothermal Sediment.</title>
        <authorList>
            <person name="Zhou Z."/>
            <person name="Liu Y."/>
            <person name="Xu W."/>
            <person name="Pan J."/>
            <person name="Luo Z.H."/>
            <person name="Li M."/>
        </authorList>
    </citation>
    <scope>NUCLEOTIDE SEQUENCE [LARGE SCALE GENOMIC DNA]</scope>
    <source>
        <strain evidence="1">HyVt-115</strain>
    </source>
</reference>
<comment type="caution">
    <text evidence="1">The sequence shown here is derived from an EMBL/GenBank/DDBJ whole genome shotgun (WGS) entry which is preliminary data.</text>
</comment>
<dbReference type="NCBIfam" id="TIGR01175">
    <property type="entry name" value="pilM"/>
    <property type="match status" value="1"/>
</dbReference>
<accession>A0A7C0Y934</accession>
<dbReference type="Gene3D" id="3.30.420.40">
    <property type="match status" value="2"/>
</dbReference>
<sequence length="356" mass="39641">MKLLEKLGPFKAALGKKKALLGVEIGTNAIKIADIKRKGSQLVLHQAHVVPLPPGKMSMGSIEDQEGLASELDTIWNTLNLKNRNISLALPGNLTILRRTRLPYVPSEEIEKAIQWEIEKTLPFKLEEIHFDFHVYDIKEGENIDLVYVVARRNVIESYQQLFLMAGINLEVLDSTFLALANIAIVNYDDLSNVLFMVLDIGAESSNLLVIKDNRILYSRNVEIGGDVVTQSISRRLDCSIEDAERIKLSGDIDEDTLREGSHALASKLHNEIIISLNYSQNLLGTQEGIEKILITGGASNTPFLTPELTSFLNVHVQTLSPIRKIDLHPRLDPTHMDEISTRIPIAMGTALRSVP</sequence>
<gene>
    <name evidence="1" type="primary">pilM</name>
    <name evidence="1" type="ORF">ENF32_02985</name>
</gene>
<proteinExistence type="predicted"/>
<dbReference type="Gene3D" id="3.30.1490.300">
    <property type="match status" value="1"/>
</dbReference>
<dbReference type="PANTHER" id="PTHR32432">
    <property type="entry name" value="CELL DIVISION PROTEIN FTSA-RELATED"/>
    <property type="match status" value="1"/>
</dbReference>
<dbReference type="PANTHER" id="PTHR32432:SF3">
    <property type="entry name" value="ETHANOLAMINE UTILIZATION PROTEIN EUTJ"/>
    <property type="match status" value="1"/>
</dbReference>
<dbReference type="InterPro" id="IPR050696">
    <property type="entry name" value="FtsA/MreB"/>
</dbReference>
<organism evidence="1">
    <name type="scientific">Thermosulfidibacter takaii</name>
    <dbReference type="NCBI Taxonomy" id="412593"/>
    <lineage>
        <taxon>Bacteria</taxon>
        <taxon>Pseudomonadati</taxon>
        <taxon>Thermosulfidibacterota</taxon>
        <taxon>Thermosulfidibacteria</taxon>
        <taxon>Thermosulfidibacterales</taxon>
        <taxon>Thermosulfidibacteraceae</taxon>
    </lineage>
</organism>
<evidence type="ECO:0000313" key="1">
    <source>
        <dbReference type="EMBL" id="HDD53017.1"/>
    </source>
</evidence>
<dbReference type="EMBL" id="DQWS01000114">
    <property type="protein sequence ID" value="HDD53017.1"/>
    <property type="molecule type" value="Genomic_DNA"/>
</dbReference>
<dbReference type="SUPFAM" id="SSF53067">
    <property type="entry name" value="Actin-like ATPase domain"/>
    <property type="match status" value="1"/>
</dbReference>
<protein>
    <submittedName>
        <fullName evidence="1">Type IV pilus assembly protein PilM</fullName>
    </submittedName>
</protein>